<evidence type="ECO:0000259" key="17">
    <source>
        <dbReference type="Pfam" id="PF12777"/>
    </source>
</evidence>
<evidence type="ECO:0000259" key="20">
    <source>
        <dbReference type="Pfam" id="PF17852"/>
    </source>
</evidence>
<feature type="domain" description="Dynein heavy chain ATP-binding dynein motor region" evidence="19">
    <location>
        <begin position="3155"/>
        <end position="3372"/>
    </location>
</feature>
<dbReference type="FunFam" id="3.20.180.20:FF:000003">
    <property type="entry name" value="Dynein heavy chain 12, axonemal"/>
    <property type="match status" value="1"/>
</dbReference>
<dbReference type="FunFam" id="1.20.58.1120:FF:000001">
    <property type="entry name" value="dynein heavy chain 2, axonemal"/>
    <property type="match status" value="1"/>
</dbReference>
<dbReference type="GO" id="GO:0030286">
    <property type="term" value="C:dynein complex"/>
    <property type="evidence" value="ECO:0007669"/>
    <property type="project" value="UniProtKB-KW"/>
</dbReference>
<dbReference type="InterPro" id="IPR042222">
    <property type="entry name" value="Dynein_2_N"/>
</dbReference>
<keyword evidence="9" id="KW-0969">Cilium</keyword>
<evidence type="ECO:0000313" key="25">
    <source>
        <dbReference type="Proteomes" id="UP000494040"/>
    </source>
</evidence>
<dbReference type="EnsemblMetazoa" id="XM_024226271.1">
    <property type="protein sequence ID" value="XP_024082039.1"/>
    <property type="gene ID" value="LOC106666864"/>
</dbReference>
<keyword evidence="25" id="KW-1185">Reference proteome</keyword>
<dbReference type="InterPro" id="IPR041228">
    <property type="entry name" value="Dynein_C"/>
</dbReference>
<organism evidence="24 25">
    <name type="scientific">Cimex lectularius</name>
    <name type="common">Bed bug</name>
    <name type="synonym">Acanthia lectularia</name>
    <dbReference type="NCBI Taxonomy" id="79782"/>
    <lineage>
        <taxon>Eukaryota</taxon>
        <taxon>Metazoa</taxon>
        <taxon>Ecdysozoa</taxon>
        <taxon>Arthropoda</taxon>
        <taxon>Hexapoda</taxon>
        <taxon>Insecta</taxon>
        <taxon>Pterygota</taxon>
        <taxon>Neoptera</taxon>
        <taxon>Paraneoptera</taxon>
        <taxon>Hemiptera</taxon>
        <taxon>Heteroptera</taxon>
        <taxon>Panheteroptera</taxon>
        <taxon>Cimicomorpha</taxon>
        <taxon>Cimicidae</taxon>
        <taxon>Cimex</taxon>
    </lineage>
</organism>
<dbReference type="GO" id="GO:0003341">
    <property type="term" value="P:cilium movement"/>
    <property type="evidence" value="ECO:0007669"/>
    <property type="project" value="UniProtKB-ARBA"/>
</dbReference>
<evidence type="ECO:0000256" key="9">
    <source>
        <dbReference type="ARBA" id="ARBA00023069"/>
    </source>
</evidence>
<dbReference type="FunFam" id="1.20.140.100:FF:000001">
    <property type="entry name" value="dynein heavy chain 17, axonemal"/>
    <property type="match status" value="1"/>
</dbReference>
<dbReference type="InterPro" id="IPR042219">
    <property type="entry name" value="AAA_lid_11_sf"/>
</dbReference>
<dbReference type="FunFam" id="3.40.50.300:FF:002141">
    <property type="entry name" value="Dynein heavy chain"/>
    <property type="match status" value="1"/>
</dbReference>
<dbReference type="FunFam" id="1.20.920.20:FF:000006">
    <property type="entry name" value="Dynein, axonemal, heavy chain 6"/>
    <property type="match status" value="1"/>
</dbReference>
<dbReference type="Pfam" id="PF03028">
    <property type="entry name" value="Dynein_heavy"/>
    <property type="match status" value="1"/>
</dbReference>
<feature type="domain" description="Dynein heavy chain linker" evidence="15">
    <location>
        <begin position="930"/>
        <end position="1360"/>
    </location>
</feature>
<dbReference type="FunFam" id="3.10.490.20:FF:000009">
    <property type="entry name" value="Dynein heavy chain 4"/>
    <property type="match status" value="1"/>
</dbReference>
<dbReference type="Pfam" id="PF18199">
    <property type="entry name" value="Dynein_C"/>
    <property type="match status" value="1"/>
</dbReference>
<dbReference type="Gene3D" id="1.20.58.1120">
    <property type="match status" value="1"/>
</dbReference>
<dbReference type="Gene3D" id="6.10.140.1060">
    <property type="match status" value="1"/>
</dbReference>
<feature type="domain" description="Dynein heavy chain coiled coil stalk" evidence="17">
    <location>
        <begin position="2783"/>
        <end position="3125"/>
    </location>
</feature>
<dbReference type="GO" id="GO:0005524">
    <property type="term" value="F:ATP binding"/>
    <property type="evidence" value="ECO:0007669"/>
    <property type="project" value="UniProtKB-KW"/>
</dbReference>
<dbReference type="GeneID" id="106666864"/>
<keyword evidence="8 13" id="KW-0175">Coiled coil</keyword>
<dbReference type="FunFam" id="1.10.8.710:FF:000004">
    <property type="entry name" value="Dynein axonemal heavy chain 6"/>
    <property type="match status" value="1"/>
</dbReference>
<dbReference type="RefSeq" id="XP_024082039.1">
    <property type="nucleotide sequence ID" value="XM_024226271.1"/>
</dbReference>
<keyword evidence="12" id="KW-0966">Cell projection</keyword>
<sequence>MTKTSKKKYKKAYYKEVCLPNSNNHPGIECDKERNVHPFENNKNIGRQKWITRRKGCRKNSPNKLFPSIGVTKIILTPKDDSIIRSNKHESVQFINKSYTVTPSITHPATPDPKVELAVQTEQLAGTQGTQKIDAVNNMKSIEQVVTKLSSKLHPSKDGKEKDEKMPEKLTSRALTCYNVSNICRTENISLQKSVVPKLIPVRQGLIPLDLFAPHDPSEYYDQDIEHLHLKVYSDVSLPLTPGSRSSDSISSTLCEHRRRRDSNEIPHELFSNIMKQFPDDRQKIEFFYPEPIKLLEFETNVNIDIFRVKVFEQQLFKINKDELHKNQVHHHLCEKALMIAPSSTVNKFLHNAFIGKKEVFFVTALDRLSRNRRPALYHAPWFDRGLKSLNAEIAIRFQDFLEEMQTDIDALFKRSTQKVSTYGSIQHERTETYFPFKPLKQDGDGKKFNHETIEPLHDVEENVMFYHPVFLYIRATLFDELPVLYFDVGIFRTKRFYTIKHIGKKMLSEIRLFNYYDLGSWYQRVISWLKSDSHIHPIPYEKLGVFSELLNQFIKGQILEYVTKNIKDAVEKFIDPCRTPMIHMFASYNNRRIVMTPSFKKLYRYYAACIRQFAMIGKGFIHPQYYLIEGTEKISMRNTFLDATIRNYQKLVVKNMRNIIEPTLSFYRKLAMAISDITPHRFYRGVYTFGDMDLLFEMIYENLEKRKKIRHLSDFEYIGITRVNQTYLKASLEAVIATQLHDITTELILMHIEENFKLQKMFNDIKERCVRIPKTTEELMALGKYMCYCRTILMERLRLKCVLSMVNVARLSDLLILTPNHIELISKTVTIYNTMPRHFKKFTHLFETSRFAMESRLHRMTEELNHALEQYGSEYLEGLNNFDTLDKIFYYSQYLTKNVRLMEAFDERVAFINKEESLFQIPPSTYPELDELKSIIFPFTRLVLMLNKWMRYRKKWLRGPFDKLVLEEVENTIEEFLKTITLFHKQYKSTCKMQILDNYPKRFKGQVDDPDFTVWPSPLKLTYLGLESIKEMKHHLTLIGIMCNPCLGEMHWQEMSNITGFDMMPHAGTCLQNFIDYNLEGQLNLFEIISVGAVREVALRENFEKMKAEWENMRFNILKYKNTNINILGSVDEIQALLDDHIIRTLSMRGSAFVRPVEADVRAWYELLKLVNLTIDQWSKVQVQWLYLLPIFSSKYIVAQMPEEGLLFHNIDRAYNAVIREVNSEPHVLTIAGTGELNQVFETCLDKLETINAGVIKYLELKRIFFPRFFFLSNDEMLEILSETSNPTRVQPHLRKCFEGIHSLSFNAELFILSMFSQQKEEVALVTPISTVAAKGSVELWLVQLEQEMVASVRAHICQSYADYSIVKRNSWIQRWPGQVVLCVSQIYWTSECHACLLRCRPKIMKRYHNYLQQQLNRTIKLVRGHLSGRNRITMCSLVVIDVHAKDVVWDLVEKNVKGIMDFLWLAQLRYYWLKGVVVQLTNASVKYAYEYLGNTERLVITPLTDRCYRTLVGAYNLNLNGAPEGPAGAGKTETTKDLAKAVAVQCVVFNCSDGLDYIAMGKFFKGLASSGAWACFDEFNRIDIEVLSVIAQQILCIMQAIRNKLEVFKFEGTTLKLNQNCYICITMNPGYAGRSELPDNLKVLFRPVAMMVPDYSLIGEISLYSFGFMHARELSGKIVTTYKLCSEQLSSQSHYDYGMRAVKTVLSAAGRLKLKFPDENEHLLILRSIIDVNLPKFLNCDVPLFNGIISDLFPGLKLPDPNYREFYACIEKSCMKENLQPHPIFIKKVTQSYEMMLVRHGFMLVGDPFSGKTKSLKILAMALARMGQRLPIRYITLNPKAVTIGQLYGSFDSISYEWSDGVIATAFRVYATDPRPYRKWIVFDGPVDAVWIENMNTVLDDNKKLCLNSGEVIQMTPVMSMIFEVMDLTQASPATVSRCGMIYFEPKSMGWKPLAKSWSDALDDQWTKDKPERFMEIFDWVINPSLKYIRKLKRVIDGGIINQVWSCLKVIHMHLIDAQQAAGDLSKTFISCLQAACILGLIWGLGGSLDQKSMELYDLFVKDMWGGKNEQNLMPSNLDPLEIDIPTEGLLIDYYYNFKGKGGWKYYPENLKAIKLDDKSNLQTMLVPTIESMRYMSLLELHCRHHAPFLVTGATGTGKSFVLQHLLMTRLPLAEYTPSFITFTTSTTANMTQILVLSELVKKRRGVYGAVPGKTAVLFIDDIGMPAREKYGAQPPIELLRQYFDHGYWFDLKSTYKLVIQNLFIVAAMGLPGGGRQNVYKRFLRHFSLYSINEFTDESLARIFQTILTIGLRRNGFPTDIMLISQQIVASTLLLYKESCIHLLPTPAKSHYVFNLRDFSRVINGHLLLRKESVDSKKVFVRLWAHEVLRVFYDRLIDRSDRIWFIECIKRRIEHEFREKMSMMLDGLNEDPHDKSVTEETLRNLMFTVVLDKDSDDEKRYEEIPSLDAFFTACSNALINYNETTRKPMEIVLFRYALEHLSRICRILTLSGGCALLVGVGGSGRQSLVKLAAYICEQNLFQPEISNAYGLTEWRDDIKRILKDAGGKGKSVVFLLGEGQIKFEYFLQDVDALLNSGEVPNLFAVDEKQEILDMTRLAAQGGNRNMDINPLAVFHFFTNRCKQNMHIMLCCSPIGSTFRTRLRLYPSLVNCCTIDWYELPWEVNFNGRKLTLMGWPEDALEKVAKQFLANCTFDEAVKDAAVQVCKYFHISSRVLAEKFFTALGKTVYITSTSYLDLIKAYTKLVTKKQDELREAKMRYLGGLEKLEFAAEQVTVMQHDLELLQPQLKESVDETQEMLNGVEKERHIVDAASAQVREDEKAANEQADAAVTLKIECENDLALAIPILEDATAALNTLKPADITLVKSMKNPPDTVKLVMAAVCVMKDIKPRRIPDPKNPGRKVFDYWGPSKRILGDMGFLQSLKDYDKDDIPPHIIQVIRKRFVEHPDFRPNVVAKASSAAEGLCKWVLAMEKYDVVVKMVAPKKKKLAQAERDFAKTKKLLDSKRNELNELENRLADLNHKLETALAEKTRLQNEVLLCSNKLKKAKKIIGNLGGEKVRWLEEAENLQGLHDRLPGDVLLSCGVIAYLAPFTKSFRNSQIEDWKNVCIESLIPTSKDYSLVKNLGSDVRIHSWIMNRLPADSFSIDNAIIMNASSKWPLFIDPQGQANRWVKSMEKDHELEIIKLSDPNYMRTVETCIEYGKPLLLENVLEDMDAPLDPVLLKSTYVQGNEVFILLGEKLIEYQSNFKMYITTKLRNPHYLPEIFNKVTLINFSLTFEGLSDQLLGIVVAKERPDLQEKREQLIVQGAANRQALQETEDDILKVLSSVQGNILEDEEAVDTLDKAKALAVDLTNKQLAARETEIIIEEFRLQYKPIADYSANLYYTITELPNVDPMYQYSLSWFINIYTVSIEFSGKSKMMDFRLRYLKEGFLRALYASVCRSLFDKDKPLYSFLVCTAIMLFYKEISKKELDFFLTGGLALENKLPNTESSWLDTKSWDELCRLKDLPGFEDILNHFSSFAVEWQKFYELPEPGFDDLPLGYRSSLNNNFKKLLVFRVFRPDRIFALIYEFVKKRIGPRYMQPPPFDLGRSFRDSLFNTPLIFILSSGVDPMQALMAFAHKMDFTNKFKSMSLGQGQGPKAEELIKSAQLEGHWICLQNCHLCLSWLPTLEKICEDFHPTNCNPNFRLWLTSYPTSKFPESILQNGVKITNEAPTGLQQNLERLYNSEPVCQPKFYESCRGKDLIFARMLFGLSFFHAVILERKKFGSIGWNTPYGFNESDYLISIEQLKMYLKEFAEIPYDAILYLAGECNYGGRVTDNWDRRTLSTLLSKFINSDLIFSPNYNLAPPDERYAIPLKYGYTDFLRFIKNIPPIQSPEIYGLHANAGIKRSLNEFKQLTDSMSFISGRSAKNSKGEAQLVGIIVDDILEKLPGYFDVAAAEKNYPVDYKESMNTVLVQEMKRFNILTEVIKTSLQQLKLGIQGRIVMTPELEAISNALLKSKVPGSWSQYSYPSLRPLGPYIQDLLERLAFINKWFLNGKPTEYWISGLFFTQGFLTGAMQNYARKSKISIDELVFDFHIGGEKKVIDCGILVYGLFIDGARWDKKRNFLVEQLPKVLFDSLPLMWIKPCHKSKLVVGGRYLCPLYKTSERRGELSTTGHSTNYVLPILLDTNPNDTTDHWILRGAALLCQLDS</sequence>
<feature type="domain" description="Dynein heavy chain C-terminal" evidence="23">
    <location>
        <begin position="3921"/>
        <end position="4214"/>
    </location>
</feature>
<evidence type="ECO:0000256" key="10">
    <source>
        <dbReference type="ARBA" id="ARBA00023175"/>
    </source>
</evidence>
<protein>
    <recommendedName>
        <fullName evidence="26">Dynein heavy chain</fullName>
    </recommendedName>
</protein>
<evidence type="ECO:0000256" key="13">
    <source>
        <dbReference type="SAM" id="Coils"/>
    </source>
</evidence>
<dbReference type="Gene3D" id="3.40.50.300">
    <property type="entry name" value="P-loop containing nucleotide triphosphate hydrolases"/>
    <property type="match status" value="5"/>
</dbReference>
<evidence type="ECO:0000256" key="11">
    <source>
        <dbReference type="ARBA" id="ARBA00023212"/>
    </source>
</evidence>
<dbReference type="SUPFAM" id="SSF52540">
    <property type="entry name" value="P-loop containing nucleoside triphosphate hydrolases"/>
    <property type="match status" value="4"/>
</dbReference>
<dbReference type="OMA" id="CIEWQRY"/>
<dbReference type="FunFam" id="3.40.50.300:FF:001328">
    <property type="entry name" value="Dynein heavy chain 6, axonemal"/>
    <property type="match status" value="1"/>
</dbReference>
<keyword evidence="4" id="KW-0493">Microtubule</keyword>
<dbReference type="FunFam" id="3.40.50.300:FF:000362">
    <property type="entry name" value="Dynein, axonemal, heavy chain 6"/>
    <property type="match status" value="1"/>
</dbReference>
<feature type="domain" description="Dynein heavy chain AAA lid" evidence="22">
    <location>
        <begin position="3770"/>
        <end position="3910"/>
    </location>
</feature>
<dbReference type="FunFam" id="1.20.1270.280:FF:000001">
    <property type="entry name" value="dynein heavy chain 7, axonemal"/>
    <property type="match status" value="1"/>
</dbReference>
<dbReference type="Gene3D" id="3.10.490.20">
    <property type="match status" value="1"/>
</dbReference>
<dbReference type="OrthoDB" id="424310at2759"/>
<dbReference type="Gene3D" id="1.20.140.100">
    <property type="entry name" value="Dynein heavy chain, N-terminal domain 2"/>
    <property type="match status" value="1"/>
</dbReference>
<evidence type="ECO:0000313" key="24">
    <source>
        <dbReference type="EnsemblMetazoa" id="XP_024082039.1"/>
    </source>
</evidence>
<evidence type="ECO:0000256" key="6">
    <source>
        <dbReference type="ARBA" id="ARBA00022840"/>
    </source>
</evidence>
<dbReference type="Pfam" id="PF12781">
    <property type="entry name" value="AAA_9"/>
    <property type="match status" value="1"/>
</dbReference>
<keyword evidence="3" id="KW-0963">Cytoplasm</keyword>
<keyword evidence="6" id="KW-0067">ATP-binding</keyword>
<dbReference type="Pfam" id="PF18198">
    <property type="entry name" value="AAA_lid_11"/>
    <property type="match status" value="1"/>
</dbReference>
<dbReference type="InterPro" id="IPR041658">
    <property type="entry name" value="AAA_lid_11"/>
</dbReference>
<feature type="coiled-coil region" evidence="13">
    <location>
        <begin position="3010"/>
        <end position="3058"/>
    </location>
</feature>
<dbReference type="FunFam" id="1.20.920.30:FF:000002">
    <property type="entry name" value="Dynein axonemal heavy chain 3"/>
    <property type="match status" value="1"/>
</dbReference>
<evidence type="ECO:0000259" key="16">
    <source>
        <dbReference type="Pfam" id="PF12774"/>
    </source>
</evidence>
<keyword evidence="5" id="KW-0547">Nucleotide-binding</keyword>
<dbReference type="InterPro" id="IPR041466">
    <property type="entry name" value="Dynein_AAA5_ext"/>
</dbReference>
<dbReference type="InterPro" id="IPR035706">
    <property type="entry name" value="AAA_9"/>
</dbReference>
<evidence type="ECO:0000259" key="23">
    <source>
        <dbReference type="Pfam" id="PF18199"/>
    </source>
</evidence>
<dbReference type="Pfam" id="PF12780">
    <property type="entry name" value="AAA_8"/>
    <property type="match status" value="1"/>
</dbReference>
<dbReference type="Gene3D" id="1.20.920.30">
    <property type="match status" value="1"/>
</dbReference>
<feature type="domain" description="Dynein heavy chain AAA 5 extension" evidence="20">
    <location>
        <begin position="1978"/>
        <end position="2109"/>
    </location>
</feature>
<comment type="subcellular location">
    <subcellularLocation>
        <location evidence="1">Cytoplasm</location>
        <location evidence="1">Cytoskeleton</location>
        <location evidence="1">Cilium axoneme</location>
    </subcellularLocation>
</comment>
<dbReference type="Pfam" id="PF17857">
    <property type="entry name" value="AAA_lid_1"/>
    <property type="match status" value="1"/>
</dbReference>
<dbReference type="Gene3D" id="1.20.1270.280">
    <property type="match status" value="1"/>
</dbReference>
<dbReference type="FunFam" id="1.10.8.720:FF:000001">
    <property type="entry name" value="dynein heavy chain 7, axonemal"/>
    <property type="match status" value="1"/>
</dbReference>
<dbReference type="GO" id="GO:0005874">
    <property type="term" value="C:microtubule"/>
    <property type="evidence" value="ECO:0007669"/>
    <property type="project" value="UniProtKB-KW"/>
</dbReference>
<dbReference type="InterPro" id="IPR026983">
    <property type="entry name" value="DHC"/>
</dbReference>
<evidence type="ECO:0000259" key="19">
    <source>
        <dbReference type="Pfam" id="PF12781"/>
    </source>
</evidence>
<dbReference type="GO" id="GO:0045505">
    <property type="term" value="F:dynein intermediate chain binding"/>
    <property type="evidence" value="ECO:0007669"/>
    <property type="project" value="InterPro"/>
</dbReference>
<keyword evidence="7" id="KW-0243">Dynein</keyword>
<dbReference type="Proteomes" id="UP000494040">
    <property type="component" value="Unassembled WGS sequence"/>
</dbReference>
<dbReference type="Gene3D" id="3.20.180.20">
    <property type="entry name" value="Dynein heavy chain, N-terminal domain 2"/>
    <property type="match status" value="1"/>
</dbReference>
<accession>A0A8I6SIT1</accession>
<evidence type="ECO:0000259" key="15">
    <source>
        <dbReference type="Pfam" id="PF08393"/>
    </source>
</evidence>
<keyword evidence="10" id="KW-0505">Motor protein</keyword>
<dbReference type="InterPro" id="IPR027417">
    <property type="entry name" value="P-loop_NTPase"/>
</dbReference>
<dbReference type="InterPro" id="IPR043160">
    <property type="entry name" value="Dynein_C_barrel"/>
</dbReference>
<evidence type="ECO:0000259" key="14">
    <source>
        <dbReference type="Pfam" id="PF03028"/>
    </source>
</evidence>
<evidence type="ECO:0000256" key="4">
    <source>
        <dbReference type="ARBA" id="ARBA00022701"/>
    </source>
</evidence>
<dbReference type="InterPro" id="IPR024743">
    <property type="entry name" value="Dynein_HC_stalk"/>
</dbReference>
<dbReference type="GO" id="GO:0051959">
    <property type="term" value="F:dynein light intermediate chain binding"/>
    <property type="evidence" value="ECO:0007669"/>
    <property type="project" value="InterPro"/>
</dbReference>
<feature type="domain" description="Dynein heavy chain region D6 P-loop" evidence="14">
    <location>
        <begin position="3622"/>
        <end position="3734"/>
    </location>
</feature>
<evidence type="ECO:0000256" key="12">
    <source>
        <dbReference type="ARBA" id="ARBA00023273"/>
    </source>
</evidence>
<proteinExistence type="inferred from homology"/>
<evidence type="ECO:0000256" key="8">
    <source>
        <dbReference type="ARBA" id="ARBA00023054"/>
    </source>
</evidence>
<dbReference type="Gene3D" id="1.10.8.1220">
    <property type="match status" value="1"/>
</dbReference>
<evidence type="ECO:0000259" key="18">
    <source>
        <dbReference type="Pfam" id="PF12780"/>
    </source>
</evidence>
<feature type="domain" description="Dynein heavy chain AAA module D4" evidence="18">
    <location>
        <begin position="2491"/>
        <end position="2766"/>
    </location>
</feature>
<dbReference type="Gene3D" id="1.10.8.710">
    <property type="match status" value="1"/>
</dbReference>
<evidence type="ECO:0000256" key="5">
    <source>
        <dbReference type="ARBA" id="ARBA00022741"/>
    </source>
</evidence>
<dbReference type="InterPro" id="IPR024317">
    <property type="entry name" value="Dynein_heavy_chain_D4_dom"/>
</dbReference>
<evidence type="ECO:0000259" key="22">
    <source>
        <dbReference type="Pfam" id="PF18198"/>
    </source>
</evidence>
<dbReference type="Pfam" id="PF12774">
    <property type="entry name" value="AAA_6"/>
    <property type="match status" value="1"/>
</dbReference>
<dbReference type="Pfam" id="PF12775">
    <property type="entry name" value="AAA_7"/>
    <property type="match status" value="1"/>
</dbReference>
<dbReference type="GO" id="GO:0005930">
    <property type="term" value="C:axoneme"/>
    <property type="evidence" value="ECO:0007669"/>
    <property type="project" value="UniProtKB-SubCell"/>
</dbReference>
<dbReference type="InterPro" id="IPR013602">
    <property type="entry name" value="Dynein_heavy_linker"/>
</dbReference>
<dbReference type="PANTHER" id="PTHR22878">
    <property type="entry name" value="DYNEIN HEAVY CHAIN 6, AXONEMAL-LIKE-RELATED"/>
    <property type="match status" value="1"/>
</dbReference>
<evidence type="ECO:0000256" key="1">
    <source>
        <dbReference type="ARBA" id="ARBA00004430"/>
    </source>
</evidence>
<dbReference type="FunFam" id="1.10.8.1220:FF:000001">
    <property type="entry name" value="Dynein axonemal heavy chain 5"/>
    <property type="match status" value="1"/>
</dbReference>
<dbReference type="InterPro" id="IPR042228">
    <property type="entry name" value="Dynein_linker_3"/>
</dbReference>
<dbReference type="FunFam" id="3.40.50.300:FF:000063">
    <property type="entry name" value="dynein heavy chain 6, axonemal"/>
    <property type="match status" value="1"/>
</dbReference>
<evidence type="ECO:0008006" key="26">
    <source>
        <dbReference type="Google" id="ProtNLM"/>
    </source>
</evidence>
<dbReference type="GO" id="GO:0008569">
    <property type="term" value="F:minus-end-directed microtubule motor activity"/>
    <property type="evidence" value="ECO:0007669"/>
    <property type="project" value="InterPro"/>
</dbReference>
<dbReference type="Gene3D" id="1.10.8.720">
    <property type="entry name" value="Region D6 of dynein motor"/>
    <property type="match status" value="1"/>
</dbReference>
<dbReference type="FunFam" id="3.40.50.300:FF:001145">
    <property type="entry name" value="Putative dynein heavy chain"/>
    <property type="match status" value="1"/>
</dbReference>
<evidence type="ECO:0000256" key="3">
    <source>
        <dbReference type="ARBA" id="ARBA00022490"/>
    </source>
</evidence>
<dbReference type="Pfam" id="PF08393">
    <property type="entry name" value="DHC_N2"/>
    <property type="match status" value="1"/>
</dbReference>
<feature type="domain" description="Dynein heavy chain 3 AAA+ lid" evidence="21">
    <location>
        <begin position="2331"/>
        <end position="2405"/>
    </location>
</feature>
<dbReference type="InterPro" id="IPR043157">
    <property type="entry name" value="Dynein_AAA1S"/>
</dbReference>
<dbReference type="Gene3D" id="1.20.920.20">
    <property type="match status" value="1"/>
</dbReference>
<evidence type="ECO:0000259" key="21">
    <source>
        <dbReference type="Pfam" id="PF17857"/>
    </source>
</evidence>
<dbReference type="PANTHER" id="PTHR22878:SF70">
    <property type="entry name" value="DYNEIN HEAVY CHAIN 2, AXONEMAL"/>
    <property type="match status" value="1"/>
</dbReference>
<evidence type="ECO:0000256" key="2">
    <source>
        <dbReference type="ARBA" id="ARBA00008887"/>
    </source>
</evidence>
<dbReference type="Pfam" id="PF12777">
    <property type="entry name" value="MT"/>
    <property type="match status" value="1"/>
</dbReference>
<dbReference type="InterPro" id="IPR041589">
    <property type="entry name" value="DNAH3_AAA_lid_1"/>
</dbReference>
<dbReference type="Pfam" id="PF17852">
    <property type="entry name" value="Dynein_AAA_lid"/>
    <property type="match status" value="1"/>
</dbReference>
<evidence type="ECO:0000256" key="7">
    <source>
        <dbReference type="ARBA" id="ARBA00023017"/>
    </source>
</evidence>
<dbReference type="InterPro" id="IPR004273">
    <property type="entry name" value="Dynein_heavy_D6_P-loop"/>
</dbReference>
<feature type="domain" description="Dynein heavy chain hydrolytic ATP-binding dynein motor region" evidence="16">
    <location>
        <begin position="1489"/>
        <end position="1815"/>
    </location>
</feature>
<name>A0A8I6SIT1_CIMLE</name>
<dbReference type="InterPro" id="IPR035699">
    <property type="entry name" value="AAA_6"/>
</dbReference>
<reference evidence="24" key="1">
    <citation type="submission" date="2022-01" db="UniProtKB">
        <authorList>
            <consortium name="EnsemblMetazoa"/>
        </authorList>
    </citation>
    <scope>IDENTIFICATION</scope>
</reference>
<comment type="similarity">
    <text evidence="2">Belongs to the dynein heavy chain family.</text>
</comment>
<keyword evidence="11" id="KW-0206">Cytoskeleton</keyword>